<feature type="domain" description="Pyridine nucleotide-disulphide oxidoreductase dimerisation" evidence="7">
    <location>
        <begin position="331"/>
        <end position="434"/>
    </location>
</feature>
<dbReference type="InterPro" id="IPR050260">
    <property type="entry name" value="FAD-bd_OxRdtase"/>
</dbReference>
<dbReference type="GO" id="GO:0016491">
    <property type="term" value="F:oxidoreductase activity"/>
    <property type="evidence" value="ECO:0007669"/>
    <property type="project" value="UniProtKB-KW"/>
</dbReference>
<protein>
    <submittedName>
        <fullName evidence="9">NADPH-dependent 2,4-dienoyl-CoA reductase, sulfur reductase</fullName>
    </submittedName>
</protein>
<keyword evidence="10" id="KW-1185">Reference proteome</keyword>
<dbReference type="SUPFAM" id="SSF55424">
    <property type="entry name" value="FAD/NAD-linked reductases, dimerisation (C-terminal) domain"/>
    <property type="match status" value="1"/>
</dbReference>
<gene>
    <name evidence="9" type="ORF">SAMN05660748_3777</name>
</gene>
<evidence type="ECO:0000256" key="6">
    <source>
        <dbReference type="ARBA" id="ARBA00023284"/>
    </source>
</evidence>
<evidence type="ECO:0000259" key="7">
    <source>
        <dbReference type="Pfam" id="PF02852"/>
    </source>
</evidence>
<comment type="cofactor">
    <cofactor evidence="1">
        <name>FAD</name>
        <dbReference type="ChEBI" id="CHEBI:57692"/>
    </cofactor>
</comment>
<evidence type="ECO:0000313" key="9">
    <source>
        <dbReference type="EMBL" id="SOC51583.1"/>
    </source>
</evidence>
<dbReference type="PANTHER" id="PTHR43429">
    <property type="entry name" value="PYRIDINE NUCLEOTIDE-DISULFIDE OXIDOREDUCTASE DOMAIN-CONTAINING"/>
    <property type="match status" value="1"/>
</dbReference>
<reference evidence="10" key="1">
    <citation type="submission" date="2017-08" db="EMBL/GenBank/DDBJ databases">
        <authorList>
            <person name="Varghese N."/>
            <person name="Submissions S."/>
        </authorList>
    </citation>
    <scope>NUCLEOTIDE SEQUENCE [LARGE SCALE GENOMIC DNA]</scope>
    <source>
        <strain evidence="10">DSM 4725</strain>
    </source>
</reference>
<dbReference type="InterPro" id="IPR023753">
    <property type="entry name" value="FAD/NAD-binding_dom"/>
</dbReference>
<dbReference type="EMBL" id="OBQI01000006">
    <property type="protein sequence ID" value="SOC51583.1"/>
    <property type="molecule type" value="Genomic_DNA"/>
</dbReference>
<dbReference type="InterPro" id="IPR004099">
    <property type="entry name" value="Pyr_nucl-diS_OxRdtase_dimer"/>
</dbReference>
<evidence type="ECO:0000259" key="8">
    <source>
        <dbReference type="Pfam" id="PF07992"/>
    </source>
</evidence>
<dbReference type="Proteomes" id="UP000219435">
    <property type="component" value="Unassembled WGS sequence"/>
</dbReference>
<proteinExistence type="inferred from homology"/>
<sequence>MAVSTDRLVVIGGDAAGMSAAAQARRLRPTADLEVVVLEQGPDVSYSACGIPYWIGGQVSDRDALIARTPERFEADGITVHTHVRAEAIDLEAGKVSASDGRTYGYDSLVVATGGRPARPPIPGLDAEGVFGVHRLADGSDIRAAIAAGAKKAVVLGGGYIGLEMAEVLLARGLSVTVVLADPLPMAQLDDDMGERICAAMCSMGIDVQPNQPVREIEVGTDGRVRAVRTDTNSFAADLVVLGLGMGPETTLAREAGLGIGVTGGIDVAHTQRSRSHPEVFAAGDCVQTFHRITGEAIHVALGTHANKQGRVAGSVIGGRPARFAGVLGTAATKVGDLEVARTGLCTTQAEQAGFDHRTETIEATTRAGYYPGAEPIAVKIITERGSGLLLGAQIVGGPGSGKRIDVLATAIWAGMTAEELAGSDLSYAPPLSPTYDPVIVAARVASRIETG</sequence>
<evidence type="ECO:0000256" key="1">
    <source>
        <dbReference type="ARBA" id="ARBA00001974"/>
    </source>
</evidence>
<evidence type="ECO:0000256" key="4">
    <source>
        <dbReference type="ARBA" id="ARBA00022827"/>
    </source>
</evidence>
<evidence type="ECO:0000313" key="10">
    <source>
        <dbReference type="Proteomes" id="UP000219435"/>
    </source>
</evidence>
<name>A0A285VC59_9ACTN</name>
<dbReference type="Pfam" id="PF07992">
    <property type="entry name" value="Pyr_redox_2"/>
    <property type="match status" value="1"/>
</dbReference>
<evidence type="ECO:0000256" key="2">
    <source>
        <dbReference type="ARBA" id="ARBA00009130"/>
    </source>
</evidence>
<evidence type="ECO:0000256" key="5">
    <source>
        <dbReference type="ARBA" id="ARBA00023002"/>
    </source>
</evidence>
<accession>A0A285VC59</accession>
<dbReference type="Gene3D" id="3.50.50.60">
    <property type="entry name" value="FAD/NAD(P)-binding domain"/>
    <property type="match status" value="2"/>
</dbReference>
<dbReference type="SUPFAM" id="SSF51905">
    <property type="entry name" value="FAD/NAD(P)-binding domain"/>
    <property type="match status" value="2"/>
</dbReference>
<keyword evidence="5" id="KW-0560">Oxidoreductase</keyword>
<dbReference type="PRINTS" id="PR00411">
    <property type="entry name" value="PNDRDTASEI"/>
</dbReference>
<dbReference type="Pfam" id="PF02852">
    <property type="entry name" value="Pyr_redox_dim"/>
    <property type="match status" value="1"/>
</dbReference>
<keyword evidence="4" id="KW-0274">FAD</keyword>
<organism evidence="9 10">
    <name type="scientific">Blastococcus aggregatus</name>
    <dbReference type="NCBI Taxonomy" id="38502"/>
    <lineage>
        <taxon>Bacteria</taxon>
        <taxon>Bacillati</taxon>
        <taxon>Actinomycetota</taxon>
        <taxon>Actinomycetes</taxon>
        <taxon>Geodermatophilales</taxon>
        <taxon>Geodermatophilaceae</taxon>
        <taxon>Blastococcus</taxon>
    </lineage>
</organism>
<dbReference type="PRINTS" id="PR00368">
    <property type="entry name" value="FADPNR"/>
</dbReference>
<dbReference type="InterPro" id="IPR016156">
    <property type="entry name" value="FAD/NAD-linked_Rdtase_dimer_sf"/>
</dbReference>
<feature type="domain" description="FAD/NAD(P)-binding" evidence="8">
    <location>
        <begin position="7"/>
        <end position="292"/>
    </location>
</feature>
<dbReference type="InterPro" id="IPR036188">
    <property type="entry name" value="FAD/NAD-bd_sf"/>
</dbReference>
<dbReference type="PANTHER" id="PTHR43429:SF1">
    <property type="entry name" value="NAD(P)H SULFUR OXIDOREDUCTASE (COA-DEPENDENT)"/>
    <property type="match status" value="1"/>
</dbReference>
<keyword evidence="3" id="KW-0285">Flavoprotein</keyword>
<keyword evidence="6" id="KW-0676">Redox-active center</keyword>
<comment type="similarity">
    <text evidence="2">Belongs to the class-III pyridine nucleotide-disulfide oxidoreductase family.</text>
</comment>
<evidence type="ECO:0000256" key="3">
    <source>
        <dbReference type="ARBA" id="ARBA00022630"/>
    </source>
</evidence>
<dbReference type="AlphaFoldDB" id="A0A285VC59"/>